<evidence type="ECO:0000313" key="5">
    <source>
        <dbReference type="Proteomes" id="UP001169760"/>
    </source>
</evidence>
<dbReference type="RefSeq" id="WP_041324367.1">
    <property type="nucleotide sequence ID" value="NZ_CP123764.1"/>
</dbReference>
<organism evidence="4 5">
    <name type="scientific">Saccharophagus degradans</name>
    <dbReference type="NCBI Taxonomy" id="86304"/>
    <lineage>
        <taxon>Bacteria</taxon>
        <taxon>Pseudomonadati</taxon>
        <taxon>Pseudomonadota</taxon>
        <taxon>Gammaproteobacteria</taxon>
        <taxon>Cellvibrionales</taxon>
        <taxon>Cellvibrionaceae</taxon>
        <taxon>Saccharophagus</taxon>
    </lineage>
</organism>
<dbReference type="HAMAP" id="MF_01866">
    <property type="entry name" value="UPF0745"/>
    <property type="match status" value="1"/>
</dbReference>
<evidence type="ECO:0000259" key="3">
    <source>
        <dbReference type="PROSITE" id="PS51648"/>
    </source>
</evidence>
<gene>
    <name evidence="4" type="ORF">Q4521_05825</name>
</gene>
<dbReference type="EMBL" id="JAUOPB010000003">
    <property type="protein sequence ID" value="MDO6421984.1"/>
    <property type="molecule type" value="Genomic_DNA"/>
</dbReference>
<dbReference type="GeneID" id="98613014"/>
<dbReference type="SUPFAM" id="SSF160191">
    <property type="entry name" value="YcgL-like"/>
    <property type="match status" value="1"/>
</dbReference>
<dbReference type="Proteomes" id="UP001169760">
    <property type="component" value="Unassembled WGS sequence"/>
</dbReference>
<dbReference type="InterPro" id="IPR038068">
    <property type="entry name" value="YcgL-like_sf"/>
</dbReference>
<dbReference type="Pfam" id="PF05166">
    <property type="entry name" value="YcgL"/>
    <property type="match status" value="1"/>
</dbReference>
<accession>A0AAW7X6G6</accession>
<feature type="domain" description="YcgL" evidence="3">
    <location>
        <begin position="3"/>
        <end position="87"/>
    </location>
</feature>
<dbReference type="PANTHER" id="PTHR38109:SF1">
    <property type="entry name" value="PROTEIN YCGL"/>
    <property type="match status" value="1"/>
</dbReference>
<dbReference type="Gene3D" id="3.10.510.20">
    <property type="entry name" value="YcgL domain"/>
    <property type="match status" value="1"/>
</dbReference>
<proteinExistence type="inferred from homology"/>
<reference evidence="4" key="1">
    <citation type="submission" date="2023-07" db="EMBL/GenBank/DDBJ databases">
        <title>Genome content predicts the carbon catabolic preferences of heterotrophic bacteria.</title>
        <authorList>
            <person name="Gralka M."/>
        </authorList>
    </citation>
    <scope>NUCLEOTIDE SEQUENCE</scope>
    <source>
        <strain evidence="4">I3M17_2</strain>
    </source>
</reference>
<evidence type="ECO:0000256" key="1">
    <source>
        <dbReference type="HAMAP-Rule" id="MF_01866"/>
    </source>
</evidence>
<dbReference type="PROSITE" id="PS51648">
    <property type="entry name" value="YCGL"/>
    <property type="match status" value="1"/>
</dbReference>
<dbReference type="PANTHER" id="PTHR38109">
    <property type="entry name" value="PROTEIN YCGL"/>
    <property type="match status" value="1"/>
</dbReference>
<dbReference type="AlphaFoldDB" id="A0AAW7X6G6"/>
<name>A0AAW7X6G6_9GAMM</name>
<evidence type="ECO:0000256" key="2">
    <source>
        <dbReference type="SAM" id="MobiDB-lite"/>
    </source>
</evidence>
<comment type="caution">
    <text evidence="4">The sequence shown here is derived from an EMBL/GenBank/DDBJ whole genome shotgun (WGS) entry which is preliminary data.</text>
</comment>
<evidence type="ECO:0000313" key="4">
    <source>
        <dbReference type="EMBL" id="MDO6421984.1"/>
    </source>
</evidence>
<protein>
    <recommendedName>
        <fullName evidence="1">YcgL domain-containing protein Q4521_05825</fullName>
    </recommendedName>
</protein>
<dbReference type="InterPro" id="IPR027354">
    <property type="entry name" value="YcgL_dom"/>
</dbReference>
<feature type="region of interest" description="Disordered" evidence="2">
    <location>
        <begin position="74"/>
        <end position="93"/>
    </location>
</feature>
<sequence>MKLIVDIYRSAKKEGMYLYVPRNKALDELPEPLMKQFGRADHSMVLVLTPEKKLARASVEKVIESIENQGFYLQMPPPPESYMNEIPNDKMPR</sequence>